<evidence type="ECO:0000256" key="2">
    <source>
        <dbReference type="ARBA" id="ARBA00023027"/>
    </source>
</evidence>
<keyword evidence="1" id="KW-0521">NADP</keyword>
<dbReference type="CDD" id="cd02801">
    <property type="entry name" value="DUS_like_FMN"/>
    <property type="match status" value="1"/>
</dbReference>
<dbReference type="OrthoDB" id="272303at2759"/>
<gene>
    <name evidence="4" type="ORF">PXEA_LOCUS36292</name>
</gene>
<organism evidence="4 5">
    <name type="scientific">Protopolystoma xenopodis</name>
    <dbReference type="NCBI Taxonomy" id="117903"/>
    <lineage>
        <taxon>Eukaryota</taxon>
        <taxon>Metazoa</taxon>
        <taxon>Spiralia</taxon>
        <taxon>Lophotrochozoa</taxon>
        <taxon>Platyhelminthes</taxon>
        <taxon>Monogenea</taxon>
        <taxon>Polyopisthocotylea</taxon>
        <taxon>Polystomatidea</taxon>
        <taxon>Polystomatidae</taxon>
        <taxon>Protopolystoma</taxon>
    </lineage>
</organism>
<accession>A0A3S5B164</accession>
<dbReference type="Gene3D" id="3.20.20.70">
    <property type="entry name" value="Aldolase class I"/>
    <property type="match status" value="1"/>
</dbReference>
<dbReference type="InterPro" id="IPR035587">
    <property type="entry name" value="DUS-like_FMN-bd"/>
</dbReference>
<dbReference type="Pfam" id="PF01207">
    <property type="entry name" value="Dus"/>
    <property type="match status" value="1"/>
</dbReference>
<evidence type="ECO:0000256" key="1">
    <source>
        <dbReference type="ARBA" id="ARBA00022857"/>
    </source>
</evidence>
<evidence type="ECO:0000259" key="3">
    <source>
        <dbReference type="Pfam" id="PF01207"/>
    </source>
</evidence>
<dbReference type="InterPro" id="IPR013785">
    <property type="entry name" value="Aldolase_TIM"/>
</dbReference>
<dbReference type="PANTHER" id="PTHR11082:SF5">
    <property type="entry name" value="TRNA-DIHYDROURIDINE(16_17) SYNTHASE [NAD(P)(+)]-LIKE"/>
    <property type="match status" value="1"/>
</dbReference>
<dbReference type="GO" id="GO:0017150">
    <property type="term" value="F:tRNA dihydrouridine synthase activity"/>
    <property type="evidence" value="ECO:0007669"/>
    <property type="project" value="TreeGrafter"/>
</dbReference>
<keyword evidence="2" id="KW-0520">NAD</keyword>
<protein>
    <recommendedName>
        <fullName evidence="3">DUS-like FMN-binding domain-containing protein</fullName>
    </recommendedName>
</protein>
<evidence type="ECO:0000313" key="5">
    <source>
        <dbReference type="Proteomes" id="UP000784294"/>
    </source>
</evidence>
<reference evidence="4" key="1">
    <citation type="submission" date="2018-11" db="EMBL/GenBank/DDBJ databases">
        <authorList>
            <consortium name="Pathogen Informatics"/>
        </authorList>
    </citation>
    <scope>NUCLEOTIDE SEQUENCE</scope>
</reference>
<dbReference type="EMBL" id="CAAALY010277093">
    <property type="protein sequence ID" value="VEL42852.1"/>
    <property type="molecule type" value="Genomic_DNA"/>
</dbReference>
<dbReference type="PANTHER" id="PTHR11082">
    <property type="entry name" value="TRNA-DIHYDROURIDINE SYNTHASE"/>
    <property type="match status" value="1"/>
</dbReference>
<keyword evidence="5" id="KW-1185">Reference proteome</keyword>
<dbReference type="SUPFAM" id="SSF51395">
    <property type="entry name" value="FMN-linked oxidoreductases"/>
    <property type="match status" value="1"/>
</dbReference>
<sequence length="140" mass="15234">SEASIPVTAKIRIFSDVNRSVAYAQALERAGVFMLAVHGRTRDQKGHSTGLASWDQIKAIKRAVSIPVISNGNIRHLNDALACIEETGVDAIMSAGAYFLKSNNFFIADVPINLNKCLLELFSLLMAVTTCNGEFLLVCY</sequence>
<feature type="non-terminal residue" evidence="4">
    <location>
        <position position="1"/>
    </location>
</feature>
<comment type="caution">
    <text evidence="4">The sequence shown here is derived from an EMBL/GenBank/DDBJ whole genome shotgun (WGS) entry which is preliminary data.</text>
</comment>
<name>A0A3S5B164_9PLAT</name>
<dbReference type="AlphaFoldDB" id="A0A3S5B164"/>
<proteinExistence type="predicted"/>
<evidence type="ECO:0000313" key="4">
    <source>
        <dbReference type="EMBL" id="VEL42852.1"/>
    </source>
</evidence>
<feature type="domain" description="DUS-like FMN-binding" evidence="3">
    <location>
        <begin position="4"/>
        <end position="95"/>
    </location>
</feature>
<dbReference type="Proteomes" id="UP000784294">
    <property type="component" value="Unassembled WGS sequence"/>
</dbReference>